<evidence type="ECO:0000313" key="2">
    <source>
        <dbReference type="EMBL" id="KAK3354668.1"/>
    </source>
</evidence>
<accession>A0AAE0MW62</accession>
<feature type="region of interest" description="Disordered" evidence="1">
    <location>
        <begin position="11"/>
        <end position="119"/>
    </location>
</feature>
<feature type="compositionally biased region" description="Polar residues" evidence="1">
    <location>
        <begin position="28"/>
        <end position="48"/>
    </location>
</feature>
<sequence>MALSQSAIIAPVYGQRALHPQEKHHLSRSSTTLQSPAMSSQDTRSMSQRLRPRRPSTFLTLAPIISGAEQKPKDASADEVALESPTESVKQVEADSAEALKRRTSSVSSAGGFRFLRNH</sequence>
<protein>
    <submittedName>
        <fullName evidence="2">Uncharacterized protein</fullName>
    </submittedName>
</protein>
<reference evidence="2" key="2">
    <citation type="submission" date="2023-06" db="EMBL/GenBank/DDBJ databases">
        <authorList>
            <consortium name="Lawrence Berkeley National Laboratory"/>
            <person name="Haridas S."/>
            <person name="Hensen N."/>
            <person name="Bonometti L."/>
            <person name="Westerberg I."/>
            <person name="Brannstrom I.O."/>
            <person name="Guillou S."/>
            <person name="Cros-Aarteil S."/>
            <person name="Calhoun S."/>
            <person name="Kuo A."/>
            <person name="Mondo S."/>
            <person name="Pangilinan J."/>
            <person name="Riley R."/>
            <person name="Labutti K."/>
            <person name="Andreopoulos B."/>
            <person name="Lipzen A."/>
            <person name="Chen C."/>
            <person name="Yanf M."/>
            <person name="Daum C."/>
            <person name="Ng V."/>
            <person name="Clum A."/>
            <person name="Steindorff A."/>
            <person name="Ohm R."/>
            <person name="Martin F."/>
            <person name="Silar P."/>
            <person name="Natvig D."/>
            <person name="Lalanne C."/>
            <person name="Gautier V."/>
            <person name="Ament-Velasquez S.L."/>
            <person name="Kruys A."/>
            <person name="Hutchinson M.I."/>
            <person name="Powell A.J."/>
            <person name="Barry K."/>
            <person name="Miller A.N."/>
            <person name="Grigoriev I.V."/>
            <person name="Debuchy R."/>
            <person name="Gladieux P."/>
            <person name="Thoren M.H."/>
            <person name="Johannesson H."/>
        </authorList>
    </citation>
    <scope>NUCLEOTIDE SEQUENCE</scope>
    <source>
        <strain evidence="2">CBS 560.94</strain>
    </source>
</reference>
<dbReference type="EMBL" id="JAUEPP010000001">
    <property type="protein sequence ID" value="KAK3354668.1"/>
    <property type="molecule type" value="Genomic_DNA"/>
</dbReference>
<feature type="compositionally biased region" description="Basic and acidic residues" evidence="1">
    <location>
        <begin position="90"/>
        <end position="101"/>
    </location>
</feature>
<dbReference type="AlphaFoldDB" id="A0AAE0MW62"/>
<gene>
    <name evidence="2" type="ORF">B0H65DRAFT_504711</name>
</gene>
<reference evidence="2" key="1">
    <citation type="journal article" date="2023" name="Mol. Phylogenet. Evol.">
        <title>Genome-scale phylogeny and comparative genomics of the fungal order Sordariales.</title>
        <authorList>
            <person name="Hensen N."/>
            <person name="Bonometti L."/>
            <person name="Westerberg I."/>
            <person name="Brannstrom I.O."/>
            <person name="Guillou S."/>
            <person name="Cros-Aarteil S."/>
            <person name="Calhoun S."/>
            <person name="Haridas S."/>
            <person name="Kuo A."/>
            <person name="Mondo S."/>
            <person name="Pangilinan J."/>
            <person name="Riley R."/>
            <person name="LaButti K."/>
            <person name="Andreopoulos B."/>
            <person name="Lipzen A."/>
            <person name="Chen C."/>
            <person name="Yan M."/>
            <person name="Daum C."/>
            <person name="Ng V."/>
            <person name="Clum A."/>
            <person name="Steindorff A."/>
            <person name="Ohm R.A."/>
            <person name="Martin F."/>
            <person name="Silar P."/>
            <person name="Natvig D.O."/>
            <person name="Lalanne C."/>
            <person name="Gautier V."/>
            <person name="Ament-Velasquez S.L."/>
            <person name="Kruys A."/>
            <person name="Hutchinson M.I."/>
            <person name="Powell A.J."/>
            <person name="Barry K."/>
            <person name="Miller A.N."/>
            <person name="Grigoriev I.V."/>
            <person name="Debuchy R."/>
            <person name="Gladieux P."/>
            <person name="Hiltunen Thoren M."/>
            <person name="Johannesson H."/>
        </authorList>
    </citation>
    <scope>NUCLEOTIDE SEQUENCE</scope>
    <source>
        <strain evidence="2">CBS 560.94</strain>
    </source>
</reference>
<dbReference type="Proteomes" id="UP001278500">
    <property type="component" value="Unassembled WGS sequence"/>
</dbReference>
<evidence type="ECO:0000313" key="3">
    <source>
        <dbReference type="Proteomes" id="UP001278500"/>
    </source>
</evidence>
<organism evidence="2 3">
    <name type="scientific">Neurospora tetraspora</name>
    <dbReference type="NCBI Taxonomy" id="94610"/>
    <lineage>
        <taxon>Eukaryota</taxon>
        <taxon>Fungi</taxon>
        <taxon>Dikarya</taxon>
        <taxon>Ascomycota</taxon>
        <taxon>Pezizomycotina</taxon>
        <taxon>Sordariomycetes</taxon>
        <taxon>Sordariomycetidae</taxon>
        <taxon>Sordariales</taxon>
        <taxon>Sordariaceae</taxon>
        <taxon>Neurospora</taxon>
    </lineage>
</organism>
<comment type="caution">
    <text evidence="2">The sequence shown here is derived from an EMBL/GenBank/DDBJ whole genome shotgun (WGS) entry which is preliminary data.</text>
</comment>
<name>A0AAE0MW62_9PEZI</name>
<proteinExistence type="predicted"/>
<dbReference type="GeneID" id="87865090"/>
<dbReference type="RefSeq" id="XP_062686046.1">
    <property type="nucleotide sequence ID" value="XM_062827936.1"/>
</dbReference>
<keyword evidence="3" id="KW-1185">Reference proteome</keyword>
<evidence type="ECO:0000256" key="1">
    <source>
        <dbReference type="SAM" id="MobiDB-lite"/>
    </source>
</evidence>